<name>A0ABS1HJW7_9BACT</name>
<comment type="caution">
    <text evidence="1">The sequence shown here is derived from an EMBL/GenBank/DDBJ whole genome shotgun (WGS) entry which is preliminary data.</text>
</comment>
<protein>
    <submittedName>
        <fullName evidence="1">Uncharacterized protein</fullName>
    </submittedName>
</protein>
<dbReference type="Proteomes" id="UP000605676">
    <property type="component" value="Unassembled WGS sequence"/>
</dbReference>
<sequence>MSEKMKHFVMAYGIEIPQEIDENPFIGLSREEVDKIKTQLKAENIFV</sequence>
<organism evidence="1 2">
    <name type="scientific">Carboxylicivirga marina</name>
    <dbReference type="NCBI Taxonomy" id="2800988"/>
    <lineage>
        <taxon>Bacteria</taxon>
        <taxon>Pseudomonadati</taxon>
        <taxon>Bacteroidota</taxon>
        <taxon>Bacteroidia</taxon>
        <taxon>Marinilabiliales</taxon>
        <taxon>Marinilabiliaceae</taxon>
        <taxon>Carboxylicivirga</taxon>
    </lineage>
</organism>
<reference evidence="1 2" key="1">
    <citation type="submission" date="2021-01" db="EMBL/GenBank/DDBJ databases">
        <title>Carboxyliciviraga sp.nov., isolated from coastal sediments.</title>
        <authorList>
            <person name="Lu D."/>
            <person name="Zhang T."/>
        </authorList>
    </citation>
    <scope>NUCLEOTIDE SEQUENCE [LARGE SCALE GENOMIC DNA]</scope>
    <source>
        <strain evidence="1 2">N1Y132</strain>
    </source>
</reference>
<gene>
    <name evidence="1" type="ORF">JIV24_11515</name>
</gene>
<keyword evidence="2" id="KW-1185">Reference proteome</keyword>
<dbReference type="EMBL" id="JAENRR010000024">
    <property type="protein sequence ID" value="MBK3517962.1"/>
    <property type="molecule type" value="Genomic_DNA"/>
</dbReference>
<proteinExistence type="predicted"/>
<dbReference type="RefSeq" id="WP_200465191.1">
    <property type="nucleotide sequence ID" value="NZ_JAENRR010000024.1"/>
</dbReference>
<accession>A0ABS1HJW7</accession>
<evidence type="ECO:0000313" key="1">
    <source>
        <dbReference type="EMBL" id="MBK3517962.1"/>
    </source>
</evidence>
<evidence type="ECO:0000313" key="2">
    <source>
        <dbReference type="Proteomes" id="UP000605676"/>
    </source>
</evidence>